<dbReference type="Proteomes" id="UP000614601">
    <property type="component" value="Unassembled WGS sequence"/>
</dbReference>
<dbReference type="AlphaFoldDB" id="A0A811K9A9"/>
<dbReference type="GO" id="GO:0034599">
    <property type="term" value="P:cellular response to oxidative stress"/>
    <property type="evidence" value="ECO:0007669"/>
    <property type="project" value="TreeGrafter"/>
</dbReference>
<gene>
    <name evidence="3" type="ORF">BOKJ2_LOCUS3924</name>
</gene>
<sequence length="217" mass="25572">MLTSLFSYLERYGWYTLIIFAVLYVGYQKYLSDKLAEYQQNKELERQKKDDNVQRDKHKQKLEEVRRKQQEEYDAEVQREIERKKQLAEQRRLEKLEQAAKEKGGDVFNAMDFVNEQIASKKVVVFSKSWCPYSRKAKQVLFGIYRIDQKDYKVVELDELDTGDLIQDVLQRLTGGRSVPRVFVNGQFIGGGDDTERLHKENKMASLLKDANVEFVV</sequence>
<evidence type="ECO:0000259" key="2">
    <source>
        <dbReference type="Pfam" id="PF00462"/>
    </source>
</evidence>
<dbReference type="InterPro" id="IPR009703">
    <property type="entry name" value="Selenoprotein_S"/>
</dbReference>
<dbReference type="GO" id="GO:0015038">
    <property type="term" value="F:glutathione disulfide oxidoreductase activity"/>
    <property type="evidence" value="ECO:0007669"/>
    <property type="project" value="TreeGrafter"/>
</dbReference>
<proteinExistence type="predicted"/>
<dbReference type="GO" id="GO:0005789">
    <property type="term" value="C:endoplasmic reticulum membrane"/>
    <property type="evidence" value="ECO:0007669"/>
    <property type="project" value="InterPro"/>
</dbReference>
<accession>A0A811K9A9</accession>
<dbReference type="OrthoDB" id="418495at2759"/>
<dbReference type="PANTHER" id="PTHR45694:SF18">
    <property type="entry name" value="GLUTAREDOXIN-1-RELATED"/>
    <property type="match status" value="1"/>
</dbReference>
<keyword evidence="4" id="KW-1185">Reference proteome</keyword>
<protein>
    <recommendedName>
        <fullName evidence="2">Glutaredoxin domain-containing protein</fullName>
    </recommendedName>
</protein>
<feature type="region of interest" description="Disordered" evidence="1">
    <location>
        <begin position="46"/>
        <end position="67"/>
    </location>
</feature>
<dbReference type="PRINTS" id="PR00160">
    <property type="entry name" value="GLUTAREDOXIN"/>
</dbReference>
<dbReference type="Gene3D" id="3.40.30.10">
    <property type="entry name" value="Glutaredoxin"/>
    <property type="match status" value="1"/>
</dbReference>
<dbReference type="GO" id="GO:0006886">
    <property type="term" value="P:intracellular protein transport"/>
    <property type="evidence" value="ECO:0007669"/>
    <property type="project" value="InterPro"/>
</dbReference>
<evidence type="ECO:0000256" key="1">
    <source>
        <dbReference type="SAM" id="MobiDB-lite"/>
    </source>
</evidence>
<dbReference type="Pfam" id="PF00462">
    <property type="entry name" value="Glutaredoxin"/>
    <property type="match status" value="1"/>
</dbReference>
<dbReference type="InterPro" id="IPR011899">
    <property type="entry name" value="Glutaredoxin_euk/vir"/>
</dbReference>
<dbReference type="NCBIfam" id="TIGR02180">
    <property type="entry name" value="GRX_euk"/>
    <property type="match status" value="1"/>
</dbReference>
<dbReference type="Pfam" id="PF06936">
    <property type="entry name" value="Selenoprotein_S"/>
    <property type="match status" value="1"/>
</dbReference>
<comment type="caution">
    <text evidence="3">The sequence shown here is derived from an EMBL/GenBank/DDBJ whole genome shotgun (WGS) entry which is preliminary data.</text>
</comment>
<evidence type="ECO:0000313" key="4">
    <source>
        <dbReference type="Proteomes" id="UP000614601"/>
    </source>
</evidence>
<dbReference type="SUPFAM" id="SSF52833">
    <property type="entry name" value="Thioredoxin-like"/>
    <property type="match status" value="1"/>
</dbReference>
<dbReference type="Proteomes" id="UP000783686">
    <property type="component" value="Unassembled WGS sequence"/>
</dbReference>
<dbReference type="InterPro" id="IPR014025">
    <property type="entry name" value="Glutaredoxin_subgr"/>
</dbReference>
<dbReference type="PANTHER" id="PTHR45694">
    <property type="entry name" value="GLUTAREDOXIN 2"/>
    <property type="match status" value="1"/>
</dbReference>
<organism evidence="3 4">
    <name type="scientific">Bursaphelenchus okinawaensis</name>
    <dbReference type="NCBI Taxonomy" id="465554"/>
    <lineage>
        <taxon>Eukaryota</taxon>
        <taxon>Metazoa</taxon>
        <taxon>Ecdysozoa</taxon>
        <taxon>Nematoda</taxon>
        <taxon>Chromadorea</taxon>
        <taxon>Rhabditida</taxon>
        <taxon>Tylenchina</taxon>
        <taxon>Tylenchomorpha</taxon>
        <taxon>Aphelenchoidea</taxon>
        <taxon>Aphelenchoididae</taxon>
        <taxon>Bursaphelenchus</taxon>
    </lineage>
</organism>
<dbReference type="PROSITE" id="PS51354">
    <property type="entry name" value="GLUTAREDOXIN_2"/>
    <property type="match status" value="1"/>
</dbReference>
<feature type="domain" description="Glutaredoxin" evidence="2">
    <location>
        <begin position="123"/>
        <end position="189"/>
    </location>
</feature>
<dbReference type="InterPro" id="IPR036249">
    <property type="entry name" value="Thioredoxin-like_sf"/>
</dbReference>
<dbReference type="InterPro" id="IPR002109">
    <property type="entry name" value="Glutaredoxin"/>
</dbReference>
<evidence type="ECO:0000313" key="3">
    <source>
        <dbReference type="EMBL" id="CAD5211883.1"/>
    </source>
</evidence>
<dbReference type="EMBL" id="CAJFDH010000002">
    <property type="protein sequence ID" value="CAD5211883.1"/>
    <property type="molecule type" value="Genomic_DNA"/>
</dbReference>
<dbReference type="EMBL" id="CAJFCW020000002">
    <property type="protein sequence ID" value="CAG9094622.1"/>
    <property type="molecule type" value="Genomic_DNA"/>
</dbReference>
<dbReference type="CDD" id="cd03419">
    <property type="entry name" value="GRX_GRXh_1_2_like"/>
    <property type="match status" value="1"/>
</dbReference>
<reference evidence="3" key="1">
    <citation type="submission" date="2020-09" db="EMBL/GenBank/DDBJ databases">
        <authorList>
            <person name="Kikuchi T."/>
        </authorList>
    </citation>
    <scope>NUCLEOTIDE SEQUENCE</scope>
    <source>
        <strain evidence="3">SH1</strain>
    </source>
</reference>
<name>A0A811K9A9_9BILA</name>